<dbReference type="InParanoid" id="D8R457"/>
<gene>
    <name evidence="5" type="ORF">SELMODRAFT_28501</name>
</gene>
<dbReference type="FunCoup" id="D8R457">
    <property type="interactions" value="178"/>
</dbReference>
<evidence type="ECO:0000313" key="6">
    <source>
        <dbReference type="Proteomes" id="UP000001514"/>
    </source>
</evidence>
<dbReference type="HOGENOM" id="CLU_208093_0_0_1"/>
<proteinExistence type="inferred from homology"/>
<dbReference type="STRING" id="88036.D8R457"/>
<sequence>SSTFCINDEDHTFGNSIRYVLNGDPRVTFCGYSVPHPSDNRVNVRVQTTGK</sequence>
<comment type="similarity">
    <text evidence="3">Belongs to the archaeal Rpo11/eukaryotic RPB11/RPC19 RNA polymerase subunit family.</text>
</comment>
<dbReference type="Pfam" id="PF13656">
    <property type="entry name" value="RNA_pol_L_2"/>
    <property type="match status" value="1"/>
</dbReference>
<dbReference type="InterPro" id="IPR009025">
    <property type="entry name" value="RBP11-like_dimer"/>
</dbReference>
<dbReference type="GO" id="GO:0005736">
    <property type="term" value="C:RNA polymerase I complex"/>
    <property type="evidence" value="ECO:0000318"/>
    <property type="project" value="GO_Central"/>
</dbReference>
<dbReference type="EMBL" id="GL377571">
    <property type="protein sequence ID" value="EFJ33056.1"/>
    <property type="molecule type" value="Genomic_DNA"/>
</dbReference>
<dbReference type="GO" id="GO:0003677">
    <property type="term" value="F:DNA binding"/>
    <property type="evidence" value="ECO:0007669"/>
    <property type="project" value="InterPro"/>
</dbReference>
<dbReference type="OMA" id="QCDFFLE"/>
<evidence type="ECO:0000256" key="3">
    <source>
        <dbReference type="ARBA" id="ARBA00025751"/>
    </source>
</evidence>
<dbReference type="PANTHER" id="PTHR13946">
    <property type="entry name" value="DNA-DIRECTED RNA POLYMERASE I,II,III"/>
    <property type="match status" value="1"/>
</dbReference>
<dbReference type="GO" id="GO:0005666">
    <property type="term" value="C:RNA polymerase III complex"/>
    <property type="evidence" value="ECO:0000318"/>
    <property type="project" value="GO_Central"/>
</dbReference>
<dbReference type="AlphaFoldDB" id="D8R457"/>
<dbReference type="OrthoDB" id="510325at2759"/>
<keyword evidence="6" id="KW-1185">Reference proteome</keyword>
<dbReference type="InterPro" id="IPR036603">
    <property type="entry name" value="RBP11-like"/>
</dbReference>
<keyword evidence="2" id="KW-0804">Transcription</keyword>
<evidence type="ECO:0000256" key="2">
    <source>
        <dbReference type="ARBA" id="ARBA00023163"/>
    </source>
</evidence>
<dbReference type="GO" id="GO:0006383">
    <property type="term" value="P:transcription by RNA polymerase III"/>
    <property type="evidence" value="ECO:0000318"/>
    <property type="project" value="GO_Central"/>
</dbReference>
<feature type="domain" description="DNA-directed RNA polymerase RBP11-like dimerisation" evidence="4">
    <location>
        <begin position="2"/>
        <end position="50"/>
    </location>
</feature>
<name>D8R457_SELML</name>
<dbReference type="InterPro" id="IPR008193">
    <property type="entry name" value="RNA_pol_Rpb11_13-16kDa_CS"/>
</dbReference>
<dbReference type="PANTHER" id="PTHR13946:SF28">
    <property type="entry name" value="DNA-DIRECTED RNA POLYMERASES I AND III SUBUNIT RPAC2"/>
    <property type="match status" value="1"/>
</dbReference>
<evidence type="ECO:0000313" key="5">
    <source>
        <dbReference type="EMBL" id="EFJ33056.1"/>
    </source>
</evidence>
<keyword evidence="1" id="KW-0240">DNA-directed RNA polymerase</keyword>
<dbReference type="InterPro" id="IPR033898">
    <property type="entry name" value="RNAP_AC19"/>
</dbReference>
<dbReference type="Proteomes" id="UP000001514">
    <property type="component" value="Unassembled WGS sequence"/>
</dbReference>
<dbReference type="Gramene" id="EFJ33056">
    <property type="protein sequence ID" value="EFJ33056"/>
    <property type="gene ID" value="SELMODRAFT_28501"/>
</dbReference>
<dbReference type="KEGG" id="smo:SELMODRAFT_28501"/>
<dbReference type="GO" id="GO:0046983">
    <property type="term" value="F:protein dimerization activity"/>
    <property type="evidence" value="ECO:0007669"/>
    <property type="project" value="InterPro"/>
</dbReference>
<accession>D8R457</accession>
<evidence type="ECO:0000259" key="4">
    <source>
        <dbReference type="Pfam" id="PF13656"/>
    </source>
</evidence>
<protein>
    <recommendedName>
        <fullName evidence="4">DNA-directed RNA polymerase RBP11-like dimerisation domain-containing protein</fullName>
    </recommendedName>
</protein>
<dbReference type="GO" id="GO:0003899">
    <property type="term" value="F:DNA-directed RNA polymerase activity"/>
    <property type="evidence" value="ECO:0007669"/>
    <property type="project" value="InterPro"/>
</dbReference>
<feature type="non-terminal residue" evidence="5">
    <location>
        <position position="1"/>
    </location>
</feature>
<dbReference type="PROSITE" id="PS01154">
    <property type="entry name" value="RNA_POL_L_13KD"/>
    <property type="match status" value="1"/>
</dbReference>
<dbReference type="Gene3D" id="3.30.1360.10">
    <property type="entry name" value="RNA polymerase, RBP11-like subunit"/>
    <property type="match status" value="1"/>
</dbReference>
<organism evidence="6">
    <name type="scientific">Selaginella moellendorffii</name>
    <name type="common">Spikemoss</name>
    <dbReference type="NCBI Taxonomy" id="88036"/>
    <lineage>
        <taxon>Eukaryota</taxon>
        <taxon>Viridiplantae</taxon>
        <taxon>Streptophyta</taxon>
        <taxon>Embryophyta</taxon>
        <taxon>Tracheophyta</taxon>
        <taxon>Lycopodiopsida</taxon>
        <taxon>Selaginellales</taxon>
        <taxon>Selaginellaceae</taxon>
        <taxon>Selaginella</taxon>
    </lineage>
</organism>
<reference evidence="5 6" key="1">
    <citation type="journal article" date="2011" name="Science">
        <title>The Selaginella genome identifies genetic changes associated with the evolution of vascular plants.</title>
        <authorList>
            <person name="Banks J.A."/>
            <person name="Nishiyama T."/>
            <person name="Hasebe M."/>
            <person name="Bowman J.L."/>
            <person name="Gribskov M."/>
            <person name="dePamphilis C."/>
            <person name="Albert V.A."/>
            <person name="Aono N."/>
            <person name="Aoyama T."/>
            <person name="Ambrose B.A."/>
            <person name="Ashton N.W."/>
            <person name="Axtell M.J."/>
            <person name="Barker E."/>
            <person name="Barker M.S."/>
            <person name="Bennetzen J.L."/>
            <person name="Bonawitz N.D."/>
            <person name="Chapple C."/>
            <person name="Cheng C."/>
            <person name="Correa L.G."/>
            <person name="Dacre M."/>
            <person name="DeBarry J."/>
            <person name="Dreyer I."/>
            <person name="Elias M."/>
            <person name="Engstrom E.M."/>
            <person name="Estelle M."/>
            <person name="Feng L."/>
            <person name="Finet C."/>
            <person name="Floyd S.K."/>
            <person name="Frommer W.B."/>
            <person name="Fujita T."/>
            <person name="Gramzow L."/>
            <person name="Gutensohn M."/>
            <person name="Harholt J."/>
            <person name="Hattori M."/>
            <person name="Heyl A."/>
            <person name="Hirai T."/>
            <person name="Hiwatashi Y."/>
            <person name="Ishikawa M."/>
            <person name="Iwata M."/>
            <person name="Karol K.G."/>
            <person name="Koehler B."/>
            <person name="Kolukisaoglu U."/>
            <person name="Kubo M."/>
            <person name="Kurata T."/>
            <person name="Lalonde S."/>
            <person name="Li K."/>
            <person name="Li Y."/>
            <person name="Litt A."/>
            <person name="Lyons E."/>
            <person name="Manning G."/>
            <person name="Maruyama T."/>
            <person name="Michael T.P."/>
            <person name="Mikami K."/>
            <person name="Miyazaki S."/>
            <person name="Morinaga S."/>
            <person name="Murata T."/>
            <person name="Mueller-Roeber B."/>
            <person name="Nelson D.R."/>
            <person name="Obara M."/>
            <person name="Oguri Y."/>
            <person name="Olmstead R.G."/>
            <person name="Onodera N."/>
            <person name="Petersen B.L."/>
            <person name="Pils B."/>
            <person name="Prigge M."/>
            <person name="Rensing S.A."/>
            <person name="Riano-Pachon D.M."/>
            <person name="Roberts A.W."/>
            <person name="Sato Y."/>
            <person name="Scheller H.V."/>
            <person name="Schulz B."/>
            <person name="Schulz C."/>
            <person name="Shakirov E.V."/>
            <person name="Shibagaki N."/>
            <person name="Shinohara N."/>
            <person name="Shippen D.E."/>
            <person name="Soerensen I."/>
            <person name="Sotooka R."/>
            <person name="Sugimoto N."/>
            <person name="Sugita M."/>
            <person name="Sumikawa N."/>
            <person name="Tanurdzic M."/>
            <person name="Theissen G."/>
            <person name="Ulvskov P."/>
            <person name="Wakazuki S."/>
            <person name="Weng J.K."/>
            <person name="Willats W.W."/>
            <person name="Wipf D."/>
            <person name="Wolf P.G."/>
            <person name="Yang L."/>
            <person name="Zimmer A.D."/>
            <person name="Zhu Q."/>
            <person name="Mitros T."/>
            <person name="Hellsten U."/>
            <person name="Loque D."/>
            <person name="Otillar R."/>
            <person name="Salamov A."/>
            <person name="Schmutz J."/>
            <person name="Shapiro H."/>
            <person name="Lindquist E."/>
            <person name="Lucas S."/>
            <person name="Rokhsar D."/>
            <person name="Grigoriev I.V."/>
        </authorList>
    </citation>
    <scope>NUCLEOTIDE SEQUENCE [LARGE SCALE GENOMIC DNA]</scope>
</reference>
<evidence type="ECO:0000256" key="1">
    <source>
        <dbReference type="ARBA" id="ARBA00022478"/>
    </source>
</evidence>
<dbReference type="SUPFAM" id="SSF55257">
    <property type="entry name" value="RBP11-like subunits of RNA polymerase"/>
    <property type="match status" value="1"/>
</dbReference>
<dbReference type="GO" id="GO:0006362">
    <property type="term" value="P:transcription elongation by RNA polymerase I"/>
    <property type="evidence" value="ECO:0000318"/>
    <property type="project" value="GO_Central"/>
</dbReference>
<feature type="non-terminal residue" evidence="5">
    <location>
        <position position="51"/>
    </location>
</feature>
<dbReference type="CDD" id="cd07029">
    <property type="entry name" value="RNAP_I_III_AC19"/>
    <property type="match status" value="1"/>
</dbReference>